<keyword evidence="1" id="KW-0812">Transmembrane</keyword>
<feature type="transmembrane region" description="Helical" evidence="1">
    <location>
        <begin position="20"/>
        <end position="42"/>
    </location>
</feature>
<dbReference type="EMBL" id="JBHSJF010000005">
    <property type="protein sequence ID" value="MFC5067486.1"/>
    <property type="molecule type" value="Genomic_DNA"/>
</dbReference>
<dbReference type="Proteomes" id="UP001595796">
    <property type="component" value="Unassembled WGS sequence"/>
</dbReference>
<evidence type="ECO:0000256" key="1">
    <source>
        <dbReference type="SAM" id="Phobius"/>
    </source>
</evidence>
<keyword evidence="1" id="KW-0472">Membrane</keyword>
<proteinExistence type="predicted"/>
<evidence type="ECO:0000313" key="3">
    <source>
        <dbReference type="Proteomes" id="UP001595796"/>
    </source>
</evidence>
<feature type="transmembrane region" description="Helical" evidence="1">
    <location>
        <begin position="84"/>
        <end position="103"/>
    </location>
</feature>
<comment type="caution">
    <text evidence="2">The sequence shown here is derived from an EMBL/GenBank/DDBJ whole genome shotgun (WGS) entry which is preliminary data.</text>
</comment>
<sequence length="143" mass="16188">MTWLIEFFFRFRGRVSRSRYWFGTLAVLAACLVVFLILVAMAPRFGWQFDDEEIATLGVPFIVICVVSTLALSAKRLHDRNKSAWWLVVFYVPPLFSDIILGATAEANLISTFFSIWALIELGFLRGTDGPNRFGHEPVPVTA</sequence>
<dbReference type="InterPro" id="IPR008523">
    <property type="entry name" value="DUF805"/>
</dbReference>
<dbReference type="Pfam" id="PF05656">
    <property type="entry name" value="DUF805"/>
    <property type="match status" value="1"/>
</dbReference>
<keyword evidence="1" id="KW-1133">Transmembrane helix</keyword>
<dbReference type="PANTHER" id="PTHR34980:SF3">
    <property type="entry name" value="BLR8105 PROTEIN"/>
    <property type="match status" value="1"/>
</dbReference>
<gene>
    <name evidence="2" type="ORF">ACFPFW_05590</name>
</gene>
<keyword evidence="3" id="KW-1185">Reference proteome</keyword>
<organism evidence="2 3">
    <name type="scientific">Flaviflagellibacter deserti</name>
    <dbReference type="NCBI Taxonomy" id="2267266"/>
    <lineage>
        <taxon>Bacteria</taxon>
        <taxon>Pseudomonadati</taxon>
        <taxon>Pseudomonadota</taxon>
        <taxon>Alphaproteobacteria</taxon>
        <taxon>Hyphomicrobiales</taxon>
        <taxon>Flaviflagellibacter</taxon>
    </lineage>
</organism>
<dbReference type="RefSeq" id="WP_114956979.1">
    <property type="nucleotide sequence ID" value="NZ_JBHSJF010000005.1"/>
</dbReference>
<feature type="transmembrane region" description="Helical" evidence="1">
    <location>
        <begin position="54"/>
        <end position="72"/>
    </location>
</feature>
<name>A0ABV9YY02_9HYPH</name>
<reference evidence="3" key="1">
    <citation type="journal article" date="2019" name="Int. J. Syst. Evol. Microbiol.">
        <title>The Global Catalogue of Microorganisms (GCM) 10K type strain sequencing project: providing services to taxonomists for standard genome sequencing and annotation.</title>
        <authorList>
            <consortium name="The Broad Institute Genomics Platform"/>
            <consortium name="The Broad Institute Genome Sequencing Center for Infectious Disease"/>
            <person name="Wu L."/>
            <person name="Ma J."/>
        </authorList>
    </citation>
    <scope>NUCLEOTIDE SEQUENCE [LARGE SCALE GENOMIC DNA]</scope>
    <source>
        <strain evidence="3">CGMCC 1.16444</strain>
    </source>
</reference>
<evidence type="ECO:0000313" key="2">
    <source>
        <dbReference type="EMBL" id="MFC5067486.1"/>
    </source>
</evidence>
<protein>
    <submittedName>
        <fullName evidence="2">DUF805 domain-containing protein</fullName>
    </submittedName>
</protein>
<accession>A0ABV9YY02</accession>
<dbReference type="PANTHER" id="PTHR34980">
    <property type="entry name" value="INNER MEMBRANE PROTEIN-RELATED-RELATED"/>
    <property type="match status" value="1"/>
</dbReference>